<dbReference type="PANTHER" id="PTHR24559">
    <property type="entry name" value="TRANSPOSON TY3-I GAG-POL POLYPROTEIN"/>
    <property type="match status" value="1"/>
</dbReference>
<name>A0A9Q3IDD9_9BASI</name>
<dbReference type="InterPro" id="IPR043128">
    <property type="entry name" value="Rev_trsase/Diguanyl_cyclase"/>
</dbReference>
<dbReference type="InterPro" id="IPR043502">
    <property type="entry name" value="DNA/RNA_pol_sf"/>
</dbReference>
<sequence length="182" mass="20830">MLDKARHHSNRCMQDSFKYAKERWDKIHKPPDFKIGDLVLVSSLKFNNIRGPNKSEDSFAGLFMTKALHGPNAVQSTIFSEIDLYCACNLLIIEEGGEHFTASRTKHSSYYYLVFLFGLTNAPSSFQNYFNDIFSDCLDIFVVVYSDDIMIFSISEEEHLKHVASVIQRLRENNLSSKASNV</sequence>
<dbReference type="Gene3D" id="3.30.70.270">
    <property type="match status" value="1"/>
</dbReference>
<evidence type="ECO:0000313" key="2">
    <source>
        <dbReference type="EMBL" id="MBW0534639.1"/>
    </source>
</evidence>
<feature type="domain" description="Reverse transcriptase" evidence="1">
    <location>
        <begin position="75"/>
        <end position="176"/>
    </location>
</feature>
<dbReference type="InterPro" id="IPR053134">
    <property type="entry name" value="RNA-dir_DNA_polymerase"/>
</dbReference>
<dbReference type="InterPro" id="IPR000477">
    <property type="entry name" value="RT_dom"/>
</dbReference>
<dbReference type="SUPFAM" id="SSF56672">
    <property type="entry name" value="DNA/RNA polymerases"/>
    <property type="match status" value="1"/>
</dbReference>
<evidence type="ECO:0000313" key="3">
    <source>
        <dbReference type="Proteomes" id="UP000765509"/>
    </source>
</evidence>
<organism evidence="2 3">
    <name type="scientific">Austropuccinia psidii MF-1</name>
    <dbReference type="NCBI Taxonomy" id="1389203"/>
    <lineage>
        <taxon>Eukaryota</taxon>
        <taxon>Fungi</taxon>
        <taxon>Dikarya</taxon>
        <taxon>Basidiomycota</taxon>
        <taxon>Pucciniomycotina</taxon>
        <taxon>Pucciniomycetes</taxon>
        <taxon>Pucciniales</taxon>
        <taxon>Sphaerophragmiaceae</taxon>
        <taxon>Austropuccinia</taxon>
    </lineage>
</organism>
<keyword evidence="3" id="KW-1185">Reference proteome</keyword>
<dbReference type="OrthoDB" id="3250101at2759"/>
<protein>
    <recommendedName>
        <fullName evidence="1">Reverse transcriptase domain-containing protein</fullName>
    </recommendedName>
</protein>
<dbReference type="EMBL" id="AVOT02039547">
    <property type="protein sequence ID" value="MBW0534639.1"/>
    <property type="molecule type" value="Genomic_DNA"/>
</dbReference>
<dbReference type="PANTHER" id="PTHR24559:SF444">
    <property type="entry name" value="REVERSE TRANSCRIPTASE DOMAIN-CONTAINING PROTEIN"/>
    <property type="match status" value="1"/>
</dbReference>
<gene>
    <name evidence="2" type="ORF">O181_074354</name>
</gene>
<dbReference type="Gene3D" id="3.10.10.10">
    <property type="entry name" value="HIV Type 1 Reverse Transcriptase, subunit A, domain 1"/>
    <property type="match status" value="1"/>
</dbReference>
<dbReference type="CDD" id="cd01647">
    <property type="entry name" value="RT_LTR"/>
    <property type="match status" value="1"/>
</dbReference>
<accession>A0A9Q3IDD9</accession>
<reference evidence="2" key="1">
    <citation type="submission" date="2021-03" db="EMBL/GenBank/DDBJ databases">
        <title>Draft genome sequence of rust myrtle Austropuccinia psidii MF-1, a brazilian biotype.</title>
        <authorList>
            <person name="Quecine M.C."/>
            <person name="Pachon D.M.R."/>
            <person name="Bonatelli M.L."/>
            <person name="Correr F.H."/>
            <person name="Franceschini L.M."/>
            <person name="Leite T.F."/>
            <person name="Margarido G.R.A."/>
            <person name="Almeida C.A."/>
            <person name="Ferrarezi J.A."/>
            <person name="Labate C.A."/>
        </authorList>
    </citation>
    <scope>NUCLEOTIDE SEQUENCE</scope>
    <source>
        <strain evidence="2">MF-1</strain>
    </source>
</reference>
<dbReference type="AlphaFoldDB" id="A0A9Q3IDD9"/>
<dbReference type="Pfam" id="PF00078">
    <property type="entry name" value="RVT_1"/>
    <property type="match status" value="1"/>
</dbReference>
<evidence type="ECO:0000259" key="1">
    <source>
        <dbReference type="Pfam" id="PF00078"/>
    </source>
</evidence>
<comment type="caution">
    <text evidence="2">The sequence shown here is derived from an EMBL/GenBank/DDBJ whole genome shotgun (WGS) entry which is preliminary data.</text>
</comment>
<dbReference type="Proteomes" id="UP000765509">
    <property type="component" value="Unassembled WGS sequence"/>
</dbReference>
<proteinExistence type="predicted"/>